<proteinExistence type="inferred from homology"/>
<dbReference type="PANTHER" id="PTHR12790:SF0">
    <property type="entry name" value="RNA POLYMERASE I-SPECIFIC TRANSCRIPTION INITIATION FACTOR RRN3-RELATED"/>
    <property type="match status" value="1"/>
</dbReference>
<dbReference type="InParanoid" id="A0A3P8WZR0"/>
<dbReference type="GeneTree" id="ENSGT00390000001488"/>
<reference evidence="2 3" key="1">
    <citation type="journal article" date="2014" name="Nat. Genet.">
        <title>Whole-genome sequence of a flatfish provides insights into ZW sex chromosome evolution and adaptation to a benthic lifestyle.</title>
        <authorList>
            <person name="Chen S."/>
            <person name="Zhang G."/>
            <person name="Shao C."/>
            <person name="Huang Q."/>
            <person name="Liu G."/>
            <person name="Zhang P."/>
            <person name="Song W."/>
            <person name="An N."/>
            <person name="Chalopin D."/>
            <person name="Volff J.N."/>
            <person name="Hong Y."/>
            <person name="Li Q."/>
            <person name="Sha Z."/>
            <person name="Zhou H."/>
            <person name="Xie M."/>
            <person name="Yu Q."/>
            <person name="Liu Y."/>
            <person name="Xiang H."/>
            <person name="Wang N."/>
            <person name="Wu K."/>
            <person name="Yang C."/>
            <person name="Zhou Q."/>
            <person name="Liao X."/>
            <person name="Yang L."/>
            <person name="Hu Q."/>
            <person name="Zhang J."/>
            <person name="Meng L."/>
            <person name="Jin L."/>
            <person name="Tian Y."/>
            <person name="Lian J."/>
            <person name="Yang J."/>
            <person name="Miao G."/>
            <person name="Liu S."/>
            <person name="Liang Z."/>
            <person name="Yan F."/>
            <person name="Li Y."/>
            <person name="Sun B."/>
            <person name="Zhang H."/>
            <person name="Zhang J."/>
            <person name="Zhu Y."/>
            <person name="Du M."/>
            <person name="Zhao Y."/>
            <person name="Schartl M."/>
            <person name="Tang Q."/>
            <person name="Wang J."/>
        </authorList>
    </citation>
    <scope>NUCLEOTIDE SEQUENCE</scope>
</reference>
<evidence type="ECO:0000313" key="2">
    <source>
        <dbReference type="Ensembl" id="ENSCSEP00000032057.1"/>
    </source>
</evidence>
<dbReference type="InterPro" id="IPR007991">
    <property type="entry name" value="RNA_pol_I_trans_ini_fac_RRN3"/>
</dbReference>
<reference evidence="2" key="3">
    <citation type="submission" date="2025-09" db="UniProtKB">
        <authorList>
            <consortium name="Ensembl"/>
        </authorList>
    </citation>
    <scope>IDENTIFICATION</scope>
</reference>
<reference evidence="2" key="2">
    <citation type="submission" date="2025-08" db="UniProtKB">
        <authorList>
            <consortium name="Ensembl"/>
        </authorList>
    </citation>
    <scope>IDENTIFICATION</scope>
</reference>
<name>A0A3P8WZR0_CYNSE</name>
<dbReference type="AlphaFoldDB" id="A0A3P8WZR0"/>
<dbReference type="GO" id="GO:0001181">
    <property type="term" value="F:RNA polymerase I general transcription initiation factor activity"/>
    <property type="evidence" value="ECO:0007669"/>
    <property type="project" value="InterPro"/>
</dbReference>
<dbReference type="Ensembl" id="ENSCSET00000032475.1">
    <property type="protein sequence ID" value="ENSCSEP00000032057.1"/>
    <property type="gene ID" value="ENSCSEG00000020577.1"/>
</dbReference>
<evidence type="ECO:0000256" key="1">
    <source>
        <dbReference type="ARBA" id="ARBA00010098"/>
    </source>
</evidence>
<dbReference type="GO" id="GO:0005634">
    <property type="term" value="C:nucleus"/>
    <property type="evidence" value="ECO:0007669"/>
    <property type="project" value="TreeGrafter"/>
</dbReference>
<organism evidence="2 3">
    <name type="scientific">Cynoglossus semilaevis</name>
    <name type="common">Tongue sole</name>
    <dbReference type="NCBI Taxonomy" id="244447"/>
    <lineage>
        <taxon>Eukaryota</taxon>
        <taxon>Metazoa</taxon>
        <taxon>Chordata</taxon>
        <taxon>Craniata</taxon>
        <taxon>Vertebrata</taxon>
        <taxon>Euteleostomi</taxon>
        <taxon>Actinopterygii</taxon>
        <taxon>Neopterygii</taxon>
        <taxon>Teleostei</taxon>
        <taxon>Neoteleostei</taxon>
        <taxon>Acanthomorphata</taxon>
        <taxon>Carangaria</taxon>
        <taxon>Pleuronectiformes</taxon>
        <taxon>Pleuronectoidei</taxon>
        <taxon>Cynoglossidae</taxon>
        <taxon>Cynoglossinae</taxon>
        <taxon>Cynoglossus</taxon>
    </lineage>
</organism>
<dbReference type="GO" id="GO:0001042">
    <property type="term" value="F:RNA polymerase I core binding"/>
    <property type="evidence" value="ECO:0007669"/>
    <property type="project" value="TreeGrafter"/>
</dbReference>
<comment type="similarity">
    <text evidence="1">Belongs to the RRN3 family.</text>
</comment>
<dbReference type="Pfam" id="PF05327">
    <property type="entry name" value="RRN3"/>
    <property type="match status" value="1"/>
</dbReference>
<keyword evidence="3" id="KW-1185">Reference proteome</keyword>
<sequence>METDAVDFLGSPVKTVRFGGNVEEILTKYKKGDLSDYELMKNQLADPEIKDAQIISWLQEFRSCVTQLNKDHEQLIYTILRLPWIGRSQPVVLEYMMFLSNLVSAQTVYLCACLRMVVSHFTQRVRVCGEVEFSDSDDETEFPRNFDQCHQALQLIIRYVPTRCFLMPILQEKFPFIHKSPRTLECYVHNLLRVTVYIPSLQRDILELIVEKMLKLD</sequence>
<dbReference type="STRING" id="244447.ENSCSEP00000032057"/>
<dbReference type="OMA" id="IVARFNT"/>
<accession>A0A3P8WZR0</accession>
<dbReference type="PANTHER" id="PTHR12790">
    <property type="entry name" value="TRANSCRIPTION INITIATION FACTOR IA RRN3"/>
    <property type="match status" value="1"/>
</dbReference>
<evidence type="ECO:0000313" key="3">
    <source>
        <dbReference type="Proteomes" id="UP000265120"/>
    </source>
</evidence>
<protein>
    <submittedName>
        <fullName evidence="2">RRN3 homolog, RNA polymerase I transcription factor</fullName>
    </submittedName>
</protein>
<dbReference type="GO" id="GO:0006361">
    <property type="term" value="P:transcription initiation at RNA polymerase I promoter"/>
    <property type="evidence" value="ECO:0007669"/>
    <property type="project" value="InterPro"/>
</dbReference>
<dbReference type="Proteomes" id="UP000265120">
    <property type="component" value="Chromosome 17"/>
</dbReference>